<gene>
    <name evidence="1" type="ORF">ERS013165_02877</name>
    <name evidence="2" type="ORF">ERS013201_02417</name>
</gene>
<sequence length="141" mass="14873">MIKKPFGAGSDTFNANAIGRAVALCSTTVPMITIKVSGTNSLASAMPNSINLMANREEIEAATIPRGATQAKKAFSRTLSVLRNVEMKIDAGRASSCITTNSPKALQPNAWKSATSIRAASRINSPVISKIVKCSLKCKMC</sequence>
<accession>A0A655RDC3</accession>
<evidence type="ECO:0000313" key="4">
    <source>
        <dbReference type="Proteomes" id="UP000046067"/>
    </source>
</evidence>
<name>A0A655RDC3_VIBCL</name>
<proteinExistence type="predicted"/>
<dbReference type="EMBL" id="CWOW01000016">
    <property type="protein sequence ID" value="CSA94911.1"/>
    <property type="molecule type" value="Genomic_DNA"/>
</dbReference>
<protein>
    <submittedName>
        <fullName evidence="1">Uncharacterized protein</fullName>
    </submittedName>
</protein>
<evidence type="ECO:0000313" key="3">
    <source>
        <dbReference type="Proteomes" id="UP000044806"/>
    </source>
</evidence>
<dbReference type="AlphaFoldDB" id="A0A655RDC3"/>
<evidence type="ECO:0000313" key="2">
    <source>
        <dbReference type="EMBL" id="CSC35611.1"/>
    </source>
</evidence>
<dbReference type="EMBL" id="CWQJ01000015">
    <property type="protein sequence ID" value="CSC35611.1"/>
    <property type="molecule type" value="Genomic_DNA"/>
</dbReference>
<dbReference type="Proteomes" id="UP000046067">
    <property type="component" value="Unassembled WGS sequence"/>
</dbReference>
<reference evidence="3 4" key="1">
    <citation type="submission" date="2015-07" db="EMBL/GenBank/DDBJ databases">
        <authorList>
            <consortium name="Pathogen Informatics"/>
        </authorList>
    </citation>
    <scope>NUCLEOTIDE SEQUENCE [LARGE SCALE GENOMIC DNA]</scope>
    <source>
        <strain evidence="2 4">A325</strain>
        <strain evidence="1 3">A51</strain>
    </source>
</reference>
<organism evidence="1 3">
    <name type="scientific">Vibrio cholerae</name>
    <dbReference type="NCBI Taxonomy" id="666"/>
    <lineage>
        <taxon>Bacteria</taxon>
        <taxon>Pseudomonadati</taxon>
        <taxon>Pseudomonadota</taxon>
        <taxon>Gammaproteobacteria</taxon>
        <taxon>Vibrionales</taxon>
        <taxon>Vibrionaceae</taxon>
        <taxon>Vibrio</taxon>
    </lineage>
</organism>
<evidence type="ECO:0000313" key="1">
    <source>
        <dbReference type="EMBL" id="CSA94911.1"/>
    </source>
</evidence>
<dbReference type="Proteomes" id="UP000044806">
    <property type="component" value="Unassembled WGS sequence"/>
</dbReference>